<dbReference type="PATRIC" id="fig|742737.3.peg.125"/>
<comment type="caution">
    <text evidence="3">The sequence shown here is derived from an EMBL/GenBank/DDBJ whole genome shotgun (WGS) entry which is preliminary data.</text>
</comment>
<keyword evidence="1" id="KW-0812">Transmembrane</keyword>
<evidence type="ECO:0000256" key="1">
    <source>
        <dbReference type="SAM" id="Phobius"/>
    </source>
</evidence>
<dbReference type="Proteomes" id="UP000005384">
    <property type="component" value="Unassembled WGS sequence"/>
</dbReference>
<feature type="signal peptide" evidence="2">
    <location>
        <begin position="1"/>
        <end position="48"/>
    </location>
</feature>
<keyword evidence="4" id="KW-1185">Reference proteome</keyword>
<feature type="transmembrane region" description="Helical" evidence="1">
    <location>
        <begin position="64"/>
        <end position="84"/>
    </location>
</feature>
<evidence type="ECO:0000313" key="4">
    <source>
        <dbReference type="Proteomes" id="UP000005384"/>
    </source>
</evidence>
<feature type="transmembrane region" description="Helical" evidence="1">
    <location>
        <begin position="105"/>
        <end position="126"/>
    </location>
</feature>
<name>G5I9E0_9FIRM</name>
<evidence type="ECO:0000313" key="3">
    <source>
        <dbReference type="EMBL" id="EHI61679.1"/>
    </source>
</evidence>
<dbReference type="EMBL" id="ADLN01000001">
    <property type="protein sequence ID" value="EHI61679.1"/>
    <property type="molecule type" value="Genomic_DNA"/>
</dbReference>
<feature type="chain" id="PRO_5003478509" description="Fimbrial protein" evidence="2">
    <location>
        <begin position="49"/>
        <end position="132"/>
    </location>
</feature>
<evidence type="ECO:0000256" key="2">
    <source>
        <dbReference type="SAM" id="SignalP"/>
    </source>
</evidence>
<sequence>MKKMTVSQTAKPPEPMGKRRYRFPVRKAAYCAYLAVCLSVMYSQPAYAADVWTKAKEIMQDVYNQIVLISTVAAIVTASVALLMMNFSRSGKTVDESRAWLKRICLSWAIINGLGFIMAYITPFFADGKWTG</sequence>
<accession>G5I9E0</accession>
<keyword evidence="2" id="KW-0732">Signal</keyword>
<dbReference type="AlphaFoldDB" id="G5I9E0"/>
<keyword evidence="1" id="KW-0472">Membrane</keyword>
<dbReference type="HOGENOM" id="CLU_157805_1_0_9"/>
<dbReference type="OrthoDB" id="1910231at2"/>
<keyword evidence="1" id="KW-1133">Transmembrane helix</keyword>
<proteinExistence type="predicted"/>
<protein>
    <recommendedName>
        <fullName evidence="5">Fimbrial protein</fullName>
    </recommendedName>
</protein>
<reference evidence="3 4" key="1">
    <citation type="submission" date="2011-08" db="EMBL/GenBank/DDBJ databases">
        <title>The Genome Sequence of Clostridium hathewayi WAL-18680.</title>
        <authorList>
            <consortium name="The Broad Institute Genome Sequencing Platform"/>
            <person name="Earl A."/>
            <person name="Ward D."/>
            <person name="Feldgarden M."/>
            <person name="Gevers D."/>
            <person name="Finegold S.M."/>
            <person name="Summanen P.H."/>
            <person name="Molitoris D.R."/>
            <person name="Song M."/>
            <person name="Daigneault M."/>
            <person name="Allen-Vercoe E."/>
            <person name="Young S.K."/>
            <person name="Zeng Q."/>
            <person name="Gargeya S."/>
            <person name="Fitzgerald M."/>
            <person name="Haas B."/>
            <person name="Abouelleil A."/>
            <person name="Alvarado L."/>
            <person name="Arachchi H.M."/>
            <person name="Berlin A."/>
            <person name="Brown A."/>
            <person name="Chapman S.B."/>
            <person name="Chen Z."/>
            <person name="Dunbar C."/>
            <person name="Freedman E."/>
            <person name="Gearin G."/>
            <person name="Gellesch M."/>
            <person name="Goldberg J."/>
            <person name="Griggs A."/>
            <person name="Gujja S."/>
            <person name="Heiman D."/>
            <person name="Howarth C."/>
            <person name="Larson L."/>
            <person name="Lui A."/>
            <person name="MacDonald P.J.P."/>
            <person name="Montmayeur A."/>
            <person name="Murphy C."/>
            <person name="Neiman D."/>
            <person name="Pearson M."/>
            <person name="Priest M."/>
            <person name="Roberts A."/>
            <person name="Saif S."/>
            <person name="Shea T."/>
            <person name="Shenoy N."/>
            <person name="Sisk P."/>
            <person name="Stolte C."/>
            <person name="Sykes S."/>
            <person name="Wortman J."/>
            <person name="Nusbaum C."/>
            <person name="Birren B."/>
        </authorList>
    </citation>
    <scope>NUCLEOTIDE SEQUENCE [LARGE SCALE GENOMIC DNA]</scope>
    <source>
        <strain evidence="3 4">WAL-18680</strain>
    </source>
</reference>
<gene>
    <name evidence="3" type="ORF">HMPREF9473_00130</name>
</gene>
<organism evidence="3 4">
    <name type="scientific">Hungatella hathewayi WAL-18680</name>
    <dbReference type="NCBI Taxonomy" id="742737"/>
    <lineage>
        <taxon>Bacteria</taxon>
        <taxon>Bacillati</taxon>
        <taxon>Bacillota</taxon>
        <taxon>Clostridia</taxon>
        <taxon>Lachnospirales</taxon>
        <taxon>Lachnospiraceae</taxon>
        <taxon>Hungatella</taxon>
    </lineage>
</organism>
<evidence type="ECO:0008006" key="5">
    <source>
        <dbReference type="Google" id="ProtNLM"/>
    </source>
</evidence>